<dbReference type="EMBL" id="KQ241733">
    <property type="protein sequence ID" value="KNC84893.1"/>
    <property type="molecule type" value="Genomic_DNA"/>
</dbReference>
<proteinExistence type="predicted"/>
<dbReference type="Proteomes" id="UP000054560">
    <property type="component" value="Unassembled WGS sequence"/>
</dbReference>
<keyword evidence="2" id="KW-1185">Reference proteome</keyword>
<name>A0A0L0G9F5_9EUKA</name>
<organism evidence="1 2">
    <name type="scientific">Sphaeroforma arctica JP610</name>
    <dbReference type="NCBI Taxonomy" id="667725"/>
    <lineage>
        <taxon>Eukaryota</taxon>
        <taxon>Ichthyosporea</taxon>
        <taxon>Ichthyophonida</taxon>
        <taxon>Sphaeroforma</taxon>
    </lineage>
</organism>
<dbReference type="RefSeq" id="XP_014158795.1">
    <property type="nucleotide sequence ID" value="XM_014303320.1"/>
</dbReference>
<dbReference type="AlphaFoldDB" id="A0A0L0G9F5"/>
<sequence>MNMFTFFNVPVEEAAGANAIASMPSSENIGTITTTFTGFIKGGLRSRSAFRGIRNNVHEKPKITEKEKIKKGASIGVCGGKEVTRRSRSTTYHFPEKLKQEMPQKSIKIYIREKFWLQSRRIMDGDGLPMTAAVAKKGVGATQSKSGVNNNPMIDVDAMNAQFKIKREAIGSQKRKMRAINLDEPTGLETCKKKPKGEVIVLG</sequence>
<accession>A0A0L0G9F5</accession>
<gene>
    <name evidence="1" type="ORF">SARC_02901</name>
</gene>
<dbReference type="GeneID" id="25903405"/>
<protein>
    <submittedName>
        <fullName evidence="1">Uncharacterized protein</fullName>
    </submittedName>
</protein>
<evidence type="ECO:0000313" key="2">
    <source>
        <dbReference type="Proteomes" id="UP000054560"/>
    </source>
</evidence>
<evidence type="ECO:0000313" key="1">
    <source>
        <dbReference type="EMBL" id="KNC84893.1"/>
    </source>
</evidence>
<reference evidence="1 2" key="1">
    <citation type="submission" date="2011-02" db="EMBL/GenBank/DDBJ databases">
        <title>The Genome Sequence of Sphaeroforma arctica JP610.</title>
        <authorList>
            <consortium name="The Broad Institute Genome Sequencing Platform"/>
            <person name="Russ C."/>
            <person name="Cuomo C."/>
            <person name="Young S.K."/>
            <person name="Zeng Q."/>
            <person name="Gargeya S."/>
            <person name="Alvarado L."/>
            <person name="Berlin A."/>
            <person name="Chapman S.B."/>
            <person name="Chen Z."/>
            <person name="Freedman E."/>
            <person name="Gellesch M."/>
            <person name="Goldberg J."/>
            <person name="Griggs A."/>
            <person name="Gujja S."/>
            <person name="Heilman E."/>
            <person name="Heiman D."/>
            <person name="Howarth C."/>
            <person name="Mehta T."/>
            <person name="Neiman D."/>
            <person name="Pearson M."/>
            <person name="Roberts A."/>
            <person name="Saif S."/>
            <person name="Shea T."/>
            <person name="Shenoy N."/>
            <person name="Sisk P."/>
            <person name="Stolte C."/>
            <person name="Sykes S."/>
            <person name="White J."/>
            <person name="Yandava C."/>
            <person name="Burger G."/>
            <person name="Gray M.W."/>
            <person name="Holland P.W.H."/>
            <person name="King N."/>
            <person name="Lang F.B.F."/>
            <person name="Roger A.J."/>
            <person name="Ruiz-Trillo I."/>
            <person name="Haas B."/>
            <person name="Nusbaum C."/>
            <person name="Birren B."/>
        </authorList>
    </citation>
    <scope>NUCLEOTIDE SEQUENCE [LARGE SCALE GENOMIC DNA]</scope>
    <source>
        <strain evidence="1 2">JP610</strain>
    </source>
</reference>